<evidence type="ECO:0000313" key="1">
    <source>
        <dbReference type="EMBL" id="KIO23324.1"/>
    </source>
</evidence>
<feature type="non-terminal residue" evidence="1">
    <location>
        <position position="1"/>
    </location>
</feature>
<protein>
    <submittedName>
        <fullName evidence="1">Uncharacterized protein</fullName>
    </submittedName>
</protein>
<dbReference type="InterPro" id="IPR001938">
    <property type="entry name" value="Thaumatin"/>
</dbReference>
<keyword evidence="2" id="KW-1185">Reference proteome</keyword>
<dbReference type="EMBL" id="KN823087">
    <property type="protein sequence ID" value="KIO23324.1"/>
    <property type="molecule type" value="Genomic_DNA"/>
</dbReference>
<sequence length="88" mass="9280">SCCSGSYSTPQTCPPTGVPNYQYFKSSCPNSHVYAHDESSGTALFPCPSSKNANCELLSESHLTDLGHSIAVNALPLISDNITFCPAP</sequence>
<dbReference type="SUPFAM" id="SSF49870">
    <property type="entry name" value="Osmotin, thaumatin-like protein"/>
    <property type="match status" value="1"/>
</dbReference>
<dbReference type="Proteomes" id="UP000054248">
    <property type="component" value="Unassembled WGS sequence"/>
</dbReference>
<dbReference type="Pfam" id="PF00314">
    <property type="entry name" value="Thaumatin"/>
    <property type="match status" value="1"/>
</dbReference>
<evidence type="ECO:0000313" key="2">
    <source>
        <dbReference type="Proteomes" id="UP000054248"/>
    </source>
</evidence>
<gene>
    <name evidence="1" type="ORF">M407DRAFT_78180</name>
</gene>
<organism evidence="1 2">
    <name type="scientific">Tulasnella calospora MUT 4182</name>
    <dbReference type="NCBI Taxonomy" id="1051891"/>
    <lineage>
        <taxon>Eukaryota</taxon>
        <taxon>Fungi</taxon>
        <taxon>Dikarya</taxon>
        <taxon>Basidiomycota</taxon>
        <taxon>Agaricomycotina</taxon>
        <taxon>Agaricomycetes</taxon>
        <taxon>Cantharellales</taxon>
        <taxon>Tulasnellaceae</taxon>
        <taxon>Tulasnella</taxon>
    </lineage>
</organism>
<dbReference type="Gene3D" id="2.60.110.10">
    <property type="entry name" value="Thaumatin"/>
    <property type="match status" value="1"/>
</dbReference>
<reference evidence="2" key="2">
    <citation type="submission" date="2015-01" db="EMBL/GenBank/DDBJ databases">
        <title>Evolutionary Origins and Diversification of the Mycorrhizal Mutualists.</title>
        <authorList>
            <consortium name="DOE Joint Genome Institute"/>
            <consortium name="Mycorrhizal Genomics Consortium"/>
            <person name="Kohler A."/>
            <person name="Kuo A."/>
            <person name="Nagy L.G."/>
            <person name="Floudas D."/>
            <person name="Copeland A."/>
            <person name="Barry K.W."/>
            <person name="Cichocki N."/>
            <person name="Veneault-Fourrey C."/>
            <person name="LaButti K."/>
            <person name="Lindquist E.A."/>
            <person name="Lipzen A."/>
            <person name="Lundell T."/>
            <person name="Morin E."/>
            <person name="Murat C."/>
            <person name="Riley R."/>
            <person name="Ohm R."/>
            <person name="Sun H."/>
            <person name="Tunlid A."/>
            <person name="Henrissat B."/>
            <person name="Grigoriev I.V."/>
            <person name="Hibbett D.S."/>
            <person name="Martin F."/>
        </authorList>
    </citation>
    <scope>NUCLEOTIDE SEQUENCE [LARGE SCALE GENOMIC DNA]</scope>
    <source>
        <strain evidence="2">MUT 4182</strain>
    </source>
</reference>
<proteinExistence type="predicted"/>
<reference evidence="1 2" key="1">
    <citation type="submission" date="2014-04" db="EMBL/GenBank/DDBJ databases">
        <authorList>
            <consortium name="DOE Joint Genome Institute"/>
            <person name="Kuo A."/>
            <person name="Girlanda M."/>
            <person name="Perotto S."/>
            <person name="Kohler A."/>
            <person name="Nagy L.G."/>
            <person name="Floudas D."/>
            <person name="Copeland A."/>
            <person name="Barry K.W."/>
            <person name="Cichocki N."/>
            <person name="Veneault-Fourrey C."/>
            <person name="LaButti K."/>
            <person name="Lindquist E.A."/>
            <person name="Lipzen A."/>
            <person name="Lundell T."/>
            <person name="Morin E."/>
            <person name="Murat C."/>
            <person name="Sun H."/>
            <person name="Tunlid A."/>
            <person name="Henrissat B."/>
            <person name="Grigoriev I.V."/>
            <person name="Hibbett D.S."/>
            <person name="Martin F."/>
            <person name="Nordberg H.P."/>
            <person name="Cantor M.N."/>
            <person name="Hua S.X."/>
        </authorList>
    </citation>
    <scope>NUCLEOTIDE SEQUENCE [LARGE SCALE GENOMIC DNA]</scope>
    <source>
        <strain evidence="1 2">MUT 4182</strain>
    </source>
</reference>
<dbReference type="OrthoDB" id="430315at2759"/>
<dbReference type="AlphaFoldDB" id="A0A0C3QED0"/>
<name>A0A0C3QED0_9AGAM</name>
<dbReference type="STRING" id="1051891.A0A0C3QED0"/>
<dbReference type="InterPro" id="IPR037176">
    <property type="entry name" value="Osmotin/thaumatin-like_sf"/>
</dbReference>
<dbReference type="HOGENOM" id="CLU_2475153_0_0_1"/>
<accession>A0A0C3QED0</accession>